<organism evidence="1 2">
    <name type="scientific">Pseudomonas syringae pv. castaneae</name>
    <dbReference type="NCBI Taxonomy" id="264450"/>
    <lineage>
        <taxon>Bacteria</taxon>
        <taxon>Pseudomonadati</taxon>
        <taxon>Pseudomonadota</taxon>
        <taxon>Gammaproteobacteria</taxon>
        <taxon>Pseudomonadales</taxon>
        <taxon>Pseudomonadaceae</taxon>
        <taxon>Pseudomonas</taxon>
        <taxon>Pseudomonas syringae</taxon>
    </lineage>
</organism>
<evidence type="ECO:0000313" key="1">
    <source>
        <dbReference type="EMBL" id="KPW93704.1"/>
    </source>
</evidence>
<protein>
    <submittedName>
        <fullName evidence="1">Uncharacterized protein</fullName>
    </submittedName>
</protein>
<name>A0A0P9N7C7_PSESX</name>
<dbReference type="EMBL" id="LJQD01000345">
    <property type="protein sequence ID" value="KPW93704.1"/>
    <property type="molecule type" value="Genomic_DNA"/>
</dbReference>
<dbReference type="AlphaFoldDB" id="A0A0P9N7C7"/>
<accession>A0A0P9N7C7</accession>
<reference evidence="1 2" key="1">
    <citation type="submission" date="2015-09" db="EMBL/GenBank/DDBJ databases">
        <title>Genome announcement of multiple Pseudomonas syringae strains.</title>
        <authorList>
            <person name="Thakur S."/>
            <person name="Wang P.W."/>
            <person name="Gong Y."/>
            <person name="Weir B.S."/>
            <person name="Guttman D.S."/>
        </authorList>
    </citation>
    <scope>NUCLEOTIDE SEQUENCE [LARGE SCALE GENOMIC DNA]</scope>
    <source>
        <strain evidence="1 2">ICMP9419</strain>
    </source>
</reference>
<gene>
    <name evidence="1" type="ORF">ALO79_04736</name>
</gene>
<sequence>MAATVAETASDCFRKPLRLWSAVVVRGEKSMVRLLVVIFGTAPALQPQGILQDIFSHDRALVNLQFPCPAFITLLI</sequence>
<evidence type="ECO:0000313" key="2">
    <source>
        <dbReference type="Proteomes" id="UP000050381"/>
    </source>
</evidence>
<comment type="caution">
    <text evidence="1">The sequence shown here is derived from an EMBL/GenBank/DDBJ whole genome shotgun (WGS) entry which is preliminary data.</text>
</comment>
<proteinExistence type="predicted"/>
<dbReference type="Proteomes" id="UP000050381">
    <property type="component" value="Unassembled WGS sequence"/>
</dbReference>